<feature type="transmembrane region" description="Helical" evidence="1">
    <location>
        <begin position="33"/>
        <end position="55"/>
    </location>
</feature>
<evidence type="ECO:0000313" key="3">
    <source>
        <dbReference type="EMBL" id="SFJ40553.1"/>
    </source>
</evidence>
<accession>A0A1I3R1V3</accession>
<name>A0A1I3R1V3_9FLAO</name>
<proteinExistence type="predicted"/>
<reference evidence="4" key="1">
    <citation type="submission" date="2016-10" db="EMBL/GenBank/DDBJ databases">
        <authorList>
            <person name="Varghese N."/>
            <person name="Submissions S."/>
        </authorList>
    </citation>
    <scope>NUCLEOTIDE SEQUENCE [LARGE SCALE GENOMIC DNA]</scope>
    <source>
        <strain evidence="4">DSM 26542</strain>
    </source>
</reference>
<evidence type="ECO:0000259" key="2">
    <source>
        <dbReference type="Pfam" id="PF03703"/>
    </source>
</evidence>
<dbReference type="EMBL" id="FORU01000007">
    <property type="protein sequence ID" value="SFJ40553.1"/>
    <property type="molecule type" value="Genomic_DNA"/>
</dbReference>
<evidence type="ECO:0000313" key="4">
    <source>
        <dbReference type="Proteomes" id="UP000243887"/>
    </source>
</evidence>
<dbReference type="Pfam" id="PF03703">
    <property type="entry name" value="bPH_2"/>
    <property type="match status" value="1"/>
</dbReference>
<dbReference type="PANTHER" id="PTHR34473">
    <property type="entry name" value="UPF0699 TRANSMEMBRANE PROTEIN YDBS"/>
    <property type="match status" value="1"/>
</dbReference>
<organism evidence="3 4">
    <name type="scientific">Myroides guanonis</name>
    <dbReference type="NCBI Taxonomy" id="1150112"/>
    <lineage>
        <taxon>Bacteria</taxon>
        <taxon>Pseudomonadati</taxon>
        <taxon>Bacteroidota</taxon>
        <taxon>Flavobacteriia</taxon>
        <taxon>Flavobacteriales</taxon>
        <taxon>Flavobacteriaceae</taxon>
        <taxon>Myroides</taxon>
    </lineage>
</organism>
<dbReference type="OrthoDB" id="1524472at2"/>
<dbReference type="RefSeq" id="WP_090678815.1">
    <property type="nucleotide sequence ID" value="NZ_FORU01000007.1"/>
</dbReference>
<dbReference type="STRING" id="1150112.SAMN04487893_10727"/>
<dbReference type="PANTHER" id="PTHR34473:SF2">
    <property type="entry name" value="UPF0699 TRANSMEMBRANE PROTEIN YDBT"/>
    <property type="match status" value="1"/>
</dbReference>
<dbReference type="InterPro" id="IPR005182">
    <property type="entry name" value="YdbS-like_PH"/>
</dbReference>
<keyword evidence="4" id="KW-1185">Reference proteome</keyword>
<dbReference type="Proteomes" id="UP000243887">
    <property type="component" value="Unassembled WGS sequence"/>
</dbReference>
<keyword evidence="1" id="KW-1133">Transmembrane helix</keyword>
<feature type="transmembrane region" description="Helical" evidence="1">
    <location>
        <begin position="67"/>
        <end position="89"/>
    </location>
</feature>
<sequence length="191" mass="21336">MVTGFKNEQCELTSLPKHEEVVLQPLHEDYKKVVLIESILIGLVCVVFGFIPLFANLLVEEDFHLSTYMLVSIGVGVVIAILQAVIRILGVDKKGYALRDHDLIYKTGLINIKTTVVPFNRIQHVKVFEGVLLRSFGLSKLIFYTAGGNFGDLIIPGVSKDNADSIRAFVMQNIEKQSELVESTQNDEDEE</sequence>
<gene>
    <name evidence="3" type="ORF">SAMN04487893_10727</name>
</gene>
<evidence type="ECO:0000256" key="1">
    <source>
        <dbReference type="SAM" id="Phobius"/>
    </source>
</evidence>
<feature type="domain" description="YdbS-like PH" evidence="2">
    <location>
        <begin position="95"/>
        <end position="169"/>
    </location>
</feature>
<keyword evidence="1" id="KW-0472">Membrane</keyword>
<dbReference type="AlphaFoldDB" id="A0A1I3R1V3"/>
<protein>
    <recommendedName>
        <fullName evidence="2">YdbS-like PH domain-containing protein</fullName>
    </recommendedName>
</protein>
<keyword evidence="1" id="KW-0812">Transmembrane</keyword>